<feature type="non-terminal residue" evidence="1">
    <location>
        <position position="1"/>
    </location>
</feature>
<evidence type="ECO:0000313" key="2">
    <source>
        <dbReference type="Proteomes" id="UP001295444"/>
    </source>
</evidence>
<protein>
    <submittedName>
        <fullName evidence="1">Uncharacterized protein</fullName>
    </submittedName>
</protein>
<accession>A0AAD1R3K2</accession>
<evidence type="ECO:0000313" key="1">
    <source>
        <dbReference type="EMBL" id="CAH2222781.1"/>
    </source>
</evidence>
<dbReference type="Proteomes" id="UP001295444">
    <property type="component" value="Chromosome 01"/>
</dbReference>
<gene>
    <name evidence="1" type="ORF">PECUL_23A062483</name>
</gene>
<name>A0AAD1R3K2_PELCU</name>
<keyword evidence="2" id="KW-1185">Reference proteome</keyword>
<proteinExistence type="predicted"/>
<dbReference type="EMBL" id="OW240912">
    <property type="protein sequence ID" value="CAH2222781.1"/>
    <property type="molecule type" value="Genomic_DNA"/>
</dbReference>
<organism evidence="1 2">
    <name type="scientific">Pelobates cultripes</name>
    <name type="common">Western spadefoot toad</name>
    <dbReference type="NCBI Taxonomy" id="61616"/>
    <lineage>
        <taxon>Eukaryota</taxon>
        <taxon>Metazoa</taxon>
        <taxon>Chordata</taxon>
        <taxon>Craniata</taxon>
        <taxon>Vertebrata</taxon>
        <taxon>Euteleostomi</taxon>
        <taxon>Amphibia</taxon>
        <taxon>Batrachia</taxon>
        <taxon>Anura</taxon>
        <taxon>Pelobatoidea</taxon>
        <taxon>Pelobatidae</taxon>
        <taxon>Pelobates</taxon>
    </lineage>
</organism>
<sequence length="151" mass="17803">KEGILISEDNTVSHQSSPLNKKRRDILANGLSYTSRKNNKCSHNYDSDRENDRNLCQQFGKKRFQKKHKQKEGILISEDNTVSHQSSPLNKKRRDILANGLSYTSRKNNKCSHNYDSDRENDRNLCQQFGKKRFQKKHKQVEFNIFTVTWD</sequence>
<reference evidence="1" key="1">
    <citation type="submission" date="2022-03" db="EMBL/GenBank/DDBJ databases">
        <authorList>
            <person name="Alioto T."/>
            <person name="Alioto T."/>
            <person name="Gomez Garrido J."/>
        </authorList>
    </citation>
    <scope>NUCLEOTIDE SEQUENCE</scope>
</reference>
<dbReference type="AlphaFoldDB" id="A0AAD1R3K2"/>